<dbReference type="AlphaFoldDB" id="A0A378I727"/>
<reference evidence="2 4" key="1">
    <citation type="submission" date="2015-11" db="EMBL/GenBank/DDBJ databases">
        <title>Genomic analysis of 38 Legionella species identifies large and diverse effector repertoires.</title>
        <authorList>
            <person name="Burstein D."/>
            <person name="Amaro F."/>
            <person name="Zusman T."/>
            <person name="Lifshitz Z."/>
            <person name="Cohen O."/>
            <person name="Gilbert J.A."/>
            <person name="Pupko T."/>
            <person name="Shuman H.A."/>
            <person name="Segal G."/>
        </authorList>
    </citation>
    <scope>NUCLEOTIDE SEQUENCE [LARGE SCALE GENOMIC DNA]</scope>
    <source>
        <strain evidence="2 4">CDC#1407-AL-14</strain>
    </source>
</reference>
<proteinExistence type="predicted"/>
<evidence type="ECO:0000313" key="2">
    <source>
        <dbReference type="EMBL" id="KTC68308.1"/>
    </source>
</evidence>
<dbReference type="Proteomes" id="UP000255066">
    <property type="component" value="Unassembled WGS sequence"/>
</dbReference>
<dbReference type="Proteomes" id="UP000054735">
    <property type="component" value="Unassembled WGS sequence"/>
</dbReference>
<name>A0A378I727_9GAMM</name>
<protein>
    <recommendedName>
        <fullName evidence="6">Flagellar FliJ protein</fullName>
    </recommendedName>
</protein>
<evidence type="ECO:0000313" key="3">
    <source>
        <dbReference type="EMBL" id="STX30979.1"/>
    </source>
</evidence>
<evidence type="ECO:0000313" key="4">
    <source>
        <dbReference type="Proteomes" id="UP000054735"/>
    </source>
</evidence>
<dbReference type="STRING" id="28083.Lbir_2910"/>
<accession>A0A378I727</accession>
<gene>
    <name evidence="2" type="ORF">Lbir_2910</name>
    <name evidence="3" type="ORF">NCTC12437_00746</name>
</gene>
<evidence type="ECO:0000256" key="1">
    <source>
        <dbReference type="SAM" id="Coils"/>
    </source>
</evidence>
<evidence type="ECO:0000313" key="5">
    <source>
        <dbReference type="Proteomes" id="UP000255066"/>
    </source>
</evidence>
<feature type="coiled-coil region" evidence="1">
    <location>
        <begin position="73"/>
        <end position="124"/>
    </location>
</feature>
<organism evidence="3 5">
    <name type="scientific">Legionella birminghamensis</name>
    <dbReference type="NCBI Taxonomy" id="28083"/>
    <lineage>
        <taxon>Bacteria</taxon>
        <taxon>Pseudomonadati</taxon>
        <taxon>Pseudomonadota</taxon>
        <taxon>Gammaproteobacteria</taxon>
        <taxon>Legionellales</taxon>
        <taxon>Legionellaceae</taxon>
        <taxon>Legionella</taxon>
    </lineage>
</organism>
<dbReference type="OrthoDB" id="5651787at2"/>
<evidence type="ECO:0008006" key="6">
    <source>
        <dbReference type="Google" id="ProtNLM"/>
    </source>
</evidence>
<keyword evidence="1" id="KW-0175">Coiled coil</keyword>
<dbReference type="EMBL" id="UGNW01000001">
    <property type="protein sequence ID" value="STX30979.1"/>
    <property type="molecule type" value="Genomic_DNA"/>
</dbReference>
<dbReference type="EMBL" id="LNXT01000048">
    <property type="protein sequence ID" value="KTC68308.1"/>
    <property type="molecule type" value="Genomic_DNA"/>
</dbReference>
<feature type="coiled-coil region" evidence="1">
    <location>
        <begin position="2"/>
        <end position="36"/>
    </location>
</feature>
<sequence length="140" mass="16388">MNLALSSLMNKLKKQIEALNNEQLTVREKIKTLEMEAVGIKAELAKALEIPAHIIPEQEISRLNFVIARQQQYDDLQMRAMDYEKLLAIFQERHLRLKTELKTLEKYRERNALKEKKAAESIAEKEMDTWALLKSSKKYS</sequence>
<dbReference type="RefSeq" id="WP_058524881.1">
    <property type="nucleotide sequence ID" value="NZ_CAAAHV010000021.1"/>
</dbReference>
<keyword evidence="4" id="KW-1185">Reference proteome</keyword>
<reference evidence="3 5" key="2">
    <citation type="submission" date="2018-06" db="EMBL/GenBank/DDBJ databases">
        <authorList>
            <consortium name="Pathogen Informatics"/>
            <person name="Doyle S."/>
        </authorList>
    </citation>
    <scope>NUCLEOTIDE SEQUENCE [LARGE SCALE GENOMIC DNA]</scope>
    <source>
        <strain evidence="3 5">NCTC12437</strain>
    </source>
</reference>